<protein>
    <submittedName>
        <fullName evidence="2">Uncharacterized protein</fullName>
    </submittedName>
</protein>
<keyword evidence="3" id="KW-1185">Reference proteome</keyword>
<feature type="compositionally biased region" description="Polar residues" evidence="1">
    <location>
        <begin position="24"/>
        <end position="35"/>
    </location>
</feature>
<evidence type="ECO:0000313" key="2">
    <source>
        <dbReference type="EMBL" id="OSS49409.1"/>
    </source>
</evidence>
<dbReference type="EMBL" id="KZ107844">
    <property type="protein sequence ID" value="OSS49409.1"/>
    <property type="molecule type" value="Genomic_DNA"/>
</dbReference>
<sequence length="155" mass="17339">MPSDSNSNLDAKSVQHENPIVESTRAQVETKQAQPEAQPRSLYKEIVGAQSQQTEHISDLNQLDQFIAELKSAVDVWKDMVTQTETEVDILTMTMIHLESTIDDWKDTAAQTQQEGAMLKMRIRVLEMVKAETQEAMLSLKAGTQVQAMHGAARD</sequence>
<proteinExistence type="predicted"/>
<accession>A0A1Y2M0T5</accession>
<feature type="compositionally biased region" description="Polar residues" evidence="1">
    <location>
        <begin position="1"/>
        <end position="10"/>
    </location>
</feature>
<evidence type="ECO:0000256" key="1">
    <source>
        <dbReference type="SAM" id="MobiDB-lite"/>
    </source>
</evidence>
<evidence type="ECO:0000313" key="3">
    <source>
        <dbReference type="Proteomes" id="UP000193240"/>
    </source>
</evidence>
<feature type="region of interest" description="Disordered" evidence="1">
    <location>
        <begin position="1"/>
        <end position="41"/>
    </location>
</feature>
<name>A0A1Y2M0T5_EPING</name>
<organism evidence="2 3">
    <name type="scientific">Epicoccum nigrum</name>
    <name type="common">Soil fungus</name>
    <name type="synonym">Epicoccum purpurascens</name>
    <dbReference type="NCBI Taxonomy" id="105696"/>
    <lineage>
        <taxon>Eukaryota</taxon>
        <taxon>Fungi</taxon>
        <taxon>Dikarya</taxon>
        <taxon>Ascomycota</taxon>
        <taxon>Pezizomycotina</taxon>
        <taxon>Dothideomycetes</taxon>
        <taxon>Pleosporomycetidae</taxon>
        <taxon>Pleosporales</taxon>
        <taxon>Pleosporineae</taxon>
        <taxon>Didymellaceae</taxon>
        <taxon>Epicoccum</taxon>
    </lineage>
</organism>
<dbReference type="InParanoid" id="A0A1Y2M0T5"/>
<dbReference type="Proteomes" id="UP000193240">
    <property type="component" value="Unassembled WGS sequence"/>
</dbReference>
<reference evidence="2 3" key="1">
    <citation type="journal article" date="2017" name="Genome Announc.">
        <title>Genome sequence of the saprophytic ascomycete Epicoccum nigrum ICMP 19927 strain isolated from New Zealand.</title>
        <authorList>
            <person name="Fokin M."/>
            <person name="Fleetwood D."/>
            <person name="Weir B.S."/>
            <person name="Villas-Boas S.G."/>
        </authorList>
    </citation>
    <scope>NUCLEOTIDE SEQUENCE [LARGE SCALE GENOMIC DNA]</scope>
    <source>
        <strain evidence="2 3">ICMP 19927</strain>
    </source>
</reference>
<gene>
    <name evidence="2" type="ORF">B5807_05511</name>
</gene>
<dbReference type="AlphaFoldDB" id="A0A1Y2M0T5"/>